<dbReference type="InterPro" id="IPR004000">
    <property type="entry name" value="Actin"/>
</dbReference>
<proteinExistence type="predicted"/>
<dbReference type="VEuPathDB" id="TrichDB:TVAGG3_0578100"/>
<dbReference type="Pfam" id="PF00022">
    <property type="entry name" value="Actin"/>
    <property type="match status" value="1"/>
</dbReference>
<organism evidence="1 2">
    <name type="scientific">Trichomonas vaginalis (strain ATCC PRA-98 / G3)</name>
    <dbReference type="NCBI Taxonomy" id="412133"/>
    <lineage>
        <taxon>Eukaryota</taxon>
        <taxon>Metamonada</taxon>
        <taxon>Parabasalia</taxon>
        <taxon>Trichomonadida</taxon>
        <taxon>Trichomonadidae</taxon>
        <taxon>Trichomonas</taxon>
    </lineage>
</organism>
<evidence type="ECO:0000313" key="1">
    <source>
        <dbReference type="EMBL" id="EAY21784.1"/>
    </source>
</evidence>
<dbReference type="InParanoid" id="A2DD10"/>
<dbReference type="STRING" id="5722.A2DD10"/>
<dbReference type="PANTHER" id="PTHR11937">
    <property type="entry name" value="ACTIN"/>
    <property type="match status" value="1"/>
</dbReference>
<dbReference type="PRINTS" id="PR00190">
    <property type="entry name" value="ACTIN"/>
</dbReference>
<sequence length="123" mass="14368">MFDEDVQTIVIDNGSYMCKAGFASMEAPHSVIPNIVGRPKNNQRLRQDFFIGNEALSMSCILDLKYPIKHGIITNWDDMEKIWHYEFYNQLHIDPTEHPILLTESCLTPALYSEITYYNNYFI</sequence>
<dbReference type="Gene3D" id="3.30.420.40">
    <property type="match status" value="1"/>
</dbReference>
<reference evidence="1" key="1">
    <citation type="submission" date="2006-10" db="EMBL/GenBank/DDBJ databases">
        <authorList>
            <person name="Amadeo P."/>
            <person name="Zhao Q."/>
            <person name="Wortman J."/>
            <person name="Fraser-Liggett C."/>
            <person name="Carlton J."/>
        </authorList>
    </citation>
    <scope>NUCLEOTIDE SEQUENCE</scope>
    <source>
        <strain evidence="1">G3</strain>
    </source>
</reference>
<dbReference type="eggNOG" id="KOG0676">
    <property type="taxonomic scope" value="Eukaryota"/>
</dbReference>
<protein>
    <submittedName>
        <fullName evidence="1">Actin, putative</fullName>
    </submittedName>
</protein>
<dbReference type="VEuPathDB" id="TrichDB:TVAG_238100"/>
<dbReference type="InterPro" id="IPR043129">
    <property type="entry name" value="ATPase_NBD"/>
</dbReference>
<name>A2DD10_TRIV3</name>
<dbReference type="OrthoDB" id="5132116at2759"/>
<dbReference type="RefSeq" id="XP_001582770.1">
    <property type="nucleotide sequence ID" value="XM_001582720.1"/>
</dbReference>
<dbReference type="SMR" id="A2DD10"/>
<dbReference type="KEGG" id="tva:5467336"/>
<dbReference type="AlphaFoldDB" id="A2DD10"/>
<reference evidence="1" key="2">
    <citation type="journal article" date="2007" name="Science">
        <title>Draft genome sequence of the sexually transmitted pathogen Trichomonas vaginalis.</title>
        <authorList>
            <person name="Carlton J.M."/>
            <person name="Hirt R.P."/>
            <person name="Silva J.C."/>
            <person name="Delcher A.L."/>
            <person name="Schatz M."/>
            <person name="Zhao Q."/>
            <person name="Wortman J.R."/>
            <person name="Bidwell S.L."/>
            <person name="Alsmark U.C.M."/>
            <person name="Besteiro S."/>
            <person name="Sicheritz-Ponten T."/>
            <person name="Noel C.J."/>
            <person name="Dacks J.B."/>
            <person name="Foster P.G."/>
            <person name="Simillion C."/>
            <person name="Van de Peer Y."/>
            <person name="Miranda-Saavedra D."/>
            <person name="Barton G.J."/>
            <person name="Westrop G.D."/>
            <person name="Mueller S."/>
            <person name="Dessi D."/>
            <person name="Fiori P.L."/>
            <person name="Ren Q."/>
            <person name="Paulsen I."/>
            <person name="Zhang H."/>
            <person name="Bastida-Corcuera F.D."/>
            <person name="Simoes-Barbosa A."/>
            <person name="Brown M.T."/>
            <person name="Hayes R.D."/>
            <person name="Mukherjee M."/>
            <person name="Okumura C.Y."/>
            <person name="Schneider R."/>
            <person name="Smith A.J."/>
            <person name="Vanacova S."/>
            <person name="Villalvazo M."/>
            <person name="Haas B.J."/>
            <person name="Pertea M."/>
            <person name="Feldblyum T.V."/>
            <person name="Utterback T.R."/>
            <person name="Shu C.L."/>
            <person name="Osoegawa K."/>
            <person name="de Jong P.J."/>
            <person name="Hrdy I."/>
            <person name="Horvathova L."/>
            <person name="Zubacova Z."/>
            <person name="Dolezal P."/>
            <person name="Malik S.B."/>
            <person name="Logsdon J.M. Jr."/>
            <person name="Henze K."/>
            <person name="Gupta A."/>
            <person name="Wang C.C."/>
            <person name="Dunne R.L."/>
            <person name="Upcroft J.A."/>
            <person name="Upcroft P."/>
            <person name="White O."/>
            <person name="Salzberg S.L."/>
            <person name="Tang P."/>
            <person name="Chiu C.-H."/>
            <person name="Lee Y.-S."/>
            <person name="Embley T.M."/>
            <person name="Coombs G.H."/>
            <person name="Mottram J.C."/>
            <person name="Tachezy J."/>
            <person name="Fraser-Liggett C.M."/>
            <person name="Johnson P.J."/>
        </authorList>
    </citation>
    <scope>NUCLEOTIDE SEQUENCE [LARGE SCALE GENOMIC DNA]</scope>
    <source>
        <strain evidence="1">G3</strain>
    </source>
</reference>
<accession>A2DD10</accession>
<dbReference type="Proteomes" id="UP000001542">
    <property type="component" value="Unassembled WGS sequence"/>
</dbReference>
<evidence type="ECO:0000313" key="2">
    <source>
        <dbReference type="Proteomes" id="UP000001542"/>
    </source>
</evidence>
<dbReference type="OMA" id="QEVPCLP"/>
<keyword evidence="2" id="KW-1185">Reference proteome</keyword>
<gene>
    <name evidence="1" type="ORF">TVAG_238100</name>
</gene>
<dbReference type="FunFam" id="3.30.420.40:FF:000050">
    <property type="entry name" value="Actin, alpha skeletal muscle"/>
    <property type="match status" value="1"/>
</dbReference>
<dbReference type="SUPFAM" id="SSF53067">
    <property type="entry name" value="Actin-like ATPase domain"/>
    <property type="match status" value="1"/>
</dbReference>
<dbReference type="EMBL" id="DS113188">
    <property type="protein sequence ID" value="EAY21784.1"/>
    <property type="molecule type" value="Genomic_DNA"/>
</dbReference>